<dbReference type="Gene3D" id="3.90.215.10">
    <property type="entry name" value="Gamma Fibrinogen, chain A, domain 1"/>
    <property type="match status" value="1"/>
</dbReference>
<evidence type="ECO:0000256" key="2">
    <source>
        <dbReference type="PROSITE-ProRule" id="PRU00302"/>
    </source>
</evidence>
<keyword evidence="1" id="KW-1015">Disulfide bond</keyword>
<dbReference type="InterPro" id="IPR000436">
    <property type="entry name" value="Sushi_SCR_CCP_dom"/>
</dbReference>
<evidence type="ECO:0000256" key="1">
    <source>
        <dbReference type="ARBA" id="ARBA00023157"/>
    </source>
</evidence>
<dbReference type="PANTHER" id="PTHR19143">
    <property type="entry name" value="FIBRINOGEN/TENASCIN/ANGIOPOEITIN"/>
    <property type="match status" value="1"/>
</dbReference>
<protein>
    <submittedName>
        <fullName evidence="5">Angiopoietin-related protein 4</fullName>
    </submittedName>
</protein>
<dbReference type="InterPro" id="IPR036056">
    <property type="entry name" value="Fibrinogen-like_C"/>
</dbReference>
<dbReference type="SUPFAM" id="SSF57535">
    <property type="entry name" value="Complement control module/SCR domain"/>
    <property type="match status" value="1"/>
</dbReference>
<dbReference type="Gene3D" id="2.10.70.10">
    <property type="entry name" value="Complement Module, domain 1"/>
    <property type="match status" value="1"/>
</dbReference>
<dbReference type="InterPro" id="IPR002181">
    <property type="entry name" value="Fibrinogen_a/b/g_C_dom"/>
</dbReference>
<dbReference type="GO" id="GO:0005615">
    <property type="term" value="C:extracellular space"/>
    <property type="evidence" value="ECO:0007669"/>
    <property type="project" value="TreeGrafter"/>
</dbReference>
<dbReference type="PROSITE" id="PS50923">
    <property type="entry name" value="SUSHI"/>
    <property type="match status" value="1"/>
</dbReference>
<gene>
    <name evidence="5" type="ORF">KP79_PYT25324</name>
</gene>
<sequence>MAGCGFPPRINGAHVRTTVAEDGGDYTRAGTVVIYYCNQGNLDFIGGPITCLTSGHWANSDTLRGCSDCRSLYDAGQVDVGAFNVTPNSVNRMEVRCKNGWTIIHRRRYEGVDFRMQSWESYKNGFGARYDDYWIGLENLHILTQTDNEILFTLDLGNNQIYTLQHNKFRVYNESTNYTMTVSKDFTCSRNMTQSFLGFYESNNAAFSTIDKDNDRASFKSCVSYNGPWWYNKRCWTKIRGMNGFFEEMAIVLTDNNINIKLFPVMRAEIRIRRIKD</sequence>
<evidence type="ECO:0000259" key="3">
    <source>
        <dbReference type="PROSITE" id="PS50923"/>
    </source>
</evidence>
<dbReference type="InterPro" id="IPR035976">
    <property type="entry name" value="Sushi/SCR/CCP_sf"/>
</dbReference>
<dbReference type="AlphaFoldDB" id="A0A210R317"/>
<proteinExistence type="predicted"/>
<evidence type="ECO:0000313" key="5">
    <source>
        <dbReference type="EMBL" id="OWF55453.1"/>
    </source>
</evidence>
<name>A0A210R317_MIZYE</name>
<dbReference type="InterPro" id="IPR014716">
    <property type="entry name" value="Fibrinogen_a/b/g_C_1"/>
</dbReference>
<keyword evidence="2" id="KW-0768">Sushi</keyword>
<comment type="caution">
    <text evidence="2">Lacks conserved residue(s) required for the propagation of feature annotation.</text>
</comment>
<dbReference type="SUPFAM" id="SSF56496">
    <property type="entry name" value="Fibrinogen C-terminal domain-like"/>
    <property type="match status" value="1"/>
</dbReference>
<dbReference type="Proteomes" id="UP000242188">
    <property type="component" value="Unassembled WGS sequence"/>
</dbReference>
<dbReference type="CDD" id="cd00033">
    <property type="entry name" value="CCP"/>
    <property type="match status" value="1"/>
</dbReference>
<dbReference type="PANTHER" id="PTHR19143:SF444">
    <property type="entry name" value="PROTEIN SCABROUS"/>
    <property type="match status" value="1"/>
</dbReference>
<keyword evidence="6" id="KW-1185">Reference proteome</keyword>
<dbReference type="Pfam" id="PF00147">
    <property type="entry name" value="Fibrinogen_C"/>
    <property type="match status" value="1"/>
</dbReference>
<accession>A0A210R317</accession>
<feature type="domain" description="Sushi" evidence="3">
    <location>
        <begin position="2"/>
        <end position="68"/>
    </location>
</feature>
<comment type="caution">
    <text evidence="5">The sequence shown here is derived from an EMBL/GenBank/DDBJ whole genome shotgun (WGS) entry which is preliminary data.</text>
</comment>
<dbReference type="InterPro" id="IPR050373">
    <property type="entry name" value="Fibrinogen_C-term_domain"/>
</dbReference>
<reference evidence="5 6" key="1">
    <citation type="journal article" date="2017" name="Nat. Ecol. Evol.">
        <title>Scallop genome provides insights into evolution of bilaterian karyotype and development.</title>
        <authorList>
            <person name="Wang S."/>
            <person name="Zhang J."/>
            <person name="Jiao W."/>
            <person name="Li J."/>
            <person name="Xun X."/>
            <person name="Sun Y."/>
            <person name="Guo X."/>
            <person name="Huan P."/>
            <person name="Dong B."/>
            <person name="Zhang L."/>
            <person name="Hu X."/>
            <person name="Sun X."/>
            <person name="Wang J."/>
            <person name="Zhao C."/>
            <person name="Wang Y."/>
            <person name="Wang D."/>
            <person name="Huang X."/>
            <person name="Wang R."/>
            <person name="Lv J."/>
            <person name="Li Y."/>
            <person name="Zhang Z."/>
            <person name="Liu B."/>
            <person name="Lu W."/>
            <person name="Hui Y."/>
            <person name="Liang J."/>
            <person name="Zhou Z."/>
            <person name="Hou R."/>
            <person name="Li X."/>
            <person name="Liu Y."/>
            <person name="Li H."/>
            <person name="Ning X."/>
            <person name="Lin Y."/>
            <person name="Zhao L."/>
            <person name="Xing Q."/>
            <person name="Dou J."/>
            <person name="Li Y."/>
            <person name="Mao J."/>
            <person name="Guo H."/>
            <person name="Dou H."/>
            <person name="Li T."/>
            <person name="Mu C."/>
            <person name="Jiang W."/>
            <person name="Fu Q."/>
            <person name="Fu X."/>
            <person name="Miao Y."/>
            <person name="Liu J."/>
            <person name="Yu Q."/>
            <person name="Li R."/>
            <person name="Liao H."/>
            <person name="Li X."/>
            <person name="Kong Y."/>
            <person name="Jiang Z."/>
            <person name="Chourrout D."/>
            <person name="Li R."/>
            <person name="Bao Z."/>
        </authorList>
    </citation>
    <scope>NUCLEOTIDE SEQUENCE [LARGE SCALE GENOMIC DNA]</scope>
    <source>
        <strain evidence="5 6">PY_sf001</strain>
    </source>
</reference>
<dbReference type="STRING" id="6573.A0A210R317"/>
<dbReference type="SMART" id="SM00186">
    <property type="entry name" value="FBG"/>
    <property type="match status" value="1"/>
</dbReference>
<dbReference type="PROSITE" id="PS51406">
    <property type="entry name" value="FIBRINOGEN_C_2"/>
    <property type="match status" value="1"/>
</dbReference>
<dbReference type="Gene3D" id="4.10.530.10">
    <property type="entry name" value="Gamma-fibrinogen Carboxyl Terminal Fragment, domain 2"/>
    <property type="match status" value="1"/>
</dbReference>
<evidence type="ECO:0000313" key="6">
    <source>
        <dbReference type="Proteomes" id="UP000242188"/>
    </source>
</evidence>
<feature type="domain" description="Fibrinogen C-terminal" evidence="4">
    <location>
        <begin position="60"/>
        <end position="235"/>
    </location>
</feature>
<evidence type="ECO:0000259" key="4">
    <source>
        <dbReference type="PROSITE" id="PS51406"/>
    </source>
</evidence>
<dbReference type="OrthoDB" id="6273946at2759"/>
<dbReference type="EMBL" id="NEDP02000660">
    <property type="protein sequence ID" value="OWF55453.1"/>
    <property type="molecule type" value="Genomic_DNA"/>
</dbReference>
<organism evidence="5 6">
    <name type="scientific">Mizuhopecten yessoensis</name>
    <name type="common">Japanese scallop</name>
    <name type="synonym">Patinopecten yessoensis</name>
    <dbReference type="NCBI Taxonomy" id="6573"/>
    <lineage>
        <taxon>Eukaryota</taxon>
        <taxon>Metazoa</taxon>
        <taxon>Spiralia</taxon>
        <taxon>Lophotrochozoa</taxon>
        <taxon>Mollusca</taxon>
        <taxon>Bivalvia</taxon>
        <taxon>Autobranchia</taxon>
        <taxon>Pteriomorphia</taxon>
        <taxon>Pectinida</taxon>
        <taxon>Pectinoidea</taxon>
        <taxon>Pectinidae</taxon>
        <taxon>Mizuhopecten</taxon>
    </lineage>
</organism>